<dbReference type="Proteomes" id="UP000663842">
    <property type="component" value="Unassembled WGS sequence"/>
</dbReference>
<dbReference type="GO" id="GO:0004691">
    <property type="term" value="F:cAMP-dependent protein kinase activity"/>
    <property type="evidence" value="ECO:0007669"/>
    <property type="project" value="TreeGrafter"/>
</dbReference>
<feature type="compositionally biased region" description="Pro residues" evidence="7">
    <location>
        <begin position="233"/>
        <end position="244"/>
    </location>
</feature>
<evidence type="ECO:0000256" key="4">
    <source>
        <dbReference type="ARBA" id="ARBA00022741"/>
    </source>
</evidence>
<dbReference type="SMART" id="SM00133">
    <property type="entry name" value="S_TK_X"/>
    <property type="match status" value="1"/>
</dbReference>
<feature type="region of interest" description="Disordered" evidence="7">
    <location>
        <begin position="505"/>
        <end position="627"/>
    </location>
</feature>
<dbReference type="EMBL" id="CAJOBF010001014">
    <property type="protein sequence ID" value="CAF3901157.1"/>
    <property type="molecule type" value="Genomic_DNA"/>
</dbReference>
<dbReference type="GO" id="GO:0005524">
    <property type="term" value="F:ATP binding"/>
    <property type="evidence" value="ECO:0007669"/>
    <property type="project" value="UniProtKB-KW"/>
</dbReference>
<dbReference type="PROSITE" id="PS00108">
    <property type="entry name" value="PROTEIN_KINASE_ST"/>
    <property type="match status" value="1"/>
</dbReference>
<feature type="compositionally biased region" description="Low complexity" evidence="7">
    <location>
        <begin position="61"/>
        <end position="76"/>
    </location>
</feature>
<dbReference type="GO" id="GO:0005952">
    <property type="term" value="C:cAMP-dependent protein kinase complex"/>
    <property type="evidence" value="ECO:0007669"/>
    <property type="project" value="TreeGrafter"/>
</dbReference>
<organism evidence="10 11">
    <name type="scientific">Rotaria magnacalcarata</name>
    <dbReference type="NCBI Taxonomy" id="392030"/>
    <lineage>
        <taxon>Eukaryota</taxon>
        <taxon>Metazoa</taxon>
        <taxon>Spiralia</taxon>
        <taxon>Gnathifera</taxon>
        <taxon>Rotifera</taxon>
        <taxon>Eurotatoria</taxon>
        <taxon>Bdelloidea</taxon>
        <taxon>Philodinida</taxon>
        <taxon>Philodinidae</taxon>
        <taxon>Rotaria</taxon>
    </lineage>
</organism>
<feature type="compositionally biased region" description="Basic and acidic residues" evidence="7">
    <location>
        <begin position="779"/>
        <end position="794"/>
    </location>
</feature>
<dbReference type="InterPro" id="IPR011009">
    <property type="entry name" value="Kinase-like_dom_sf"/>
</dbReference>
<dbReference type="SMART" id="SM00220">
    <property type="entry name" value="S_TKc"/>
    <property type="match status" value="1"/>
</dbReference>
<evidence type="ECO:0000256" key="3">
    <source>
        <dbReference type="ARBA" id="ARBA00022679"/>
    </source>
</evidence>
<accession>A0A819HT75</accession>
<dbReference type="PROSITE" id="PS51285">
    <property type="entry name" value="AGC_KINASE_CTER"/>
    <property type="match status" value="1"/>
</dbReference>
<feature type="region of interest" description="Disordered" evidence="7">
    <location>
        <begin position="731"/>
        <end position="825"/>
    </location>
</feature>
<dbReference type="Gene3D" id="3.30.200.20">
    <property type="entry name" value="Phosphorylase Kinase, domain 1"/>
    <property type="match status" value="1"/>
</dbReference>
<evidence type="ECO:0000256" key="1">
    <source>
        <dbReference type="ARBA" id="ARBA00022527"/>
    </source>
</evidence>
<feature type="compositionally biased region" description="Basic and acidic residues" evidence="7">
    <location>
        <begin position="751"/>
        <end position="772"/>
    </location>
</feature>
<keyword evidence="4" id="KW-0547">Nucleotide-binding</keyword>
<comment type="caution">
    <text evidence="10">The sequence shown here is derived from an EMBL/GenBank/DDBJ whole genome shotgun (WGS) entry which is preliminary data.</text>
</comment>
<evidence type="ECO:0000259" key="9">
    <source>
        <dbReference type="PROSITE" id="PS51285"/>
    </source>
</evidence>
<feature type="region of interest" description="Disordered" evidence="7">
    <location>
        <begin position="205"/>
        <end position="249"/>
    </location>
</feature>
<dbReference type="PANTHER" id="PTHR24353:SF37">
    <property type="entry name" value="CAMP-DEPENDENT PROTEIN KINASE CATALYTIC SUBUNIT PRKX"/>
    <property type="match status" value="1"/>
</dbReference>
<feature type="compositionally biased region" description="Polar residues" evidence="7">
    <location>
        <begin position="816"/>
        <end position="825"/>
    </location>
</feature>
<dbReference type="FunFam" id="1.10.510.10:FF:000048">
    <property type="entry name" value="Protein kinase C"/>
    <property type="match status" value="1"/>
</dbReference>
<evidence type="ECO:0000256" key="7">
    <source>
        <dbReference type="SAM" id="MobiDB-lite"/>
    </source>
</evidence>
<gene>
    <name evidence="10" type="ORF">UXM345_LOCUS10545</name>
</gene>
<feature type="compositionally biased region" description="Polar residues" evidence="7">
    <location>
        <begin position="205"/>
        <end position="232"/>
    </location>
</feature>
<dbReference type="PANTHER" id="PTHR24353">
    <property type="entry name" value="CYCLIC NUCLEOTIDE-DEPENDENT PROTEIN KINASE"/>
    <property type="match status" value="1"/>
</dbReference>
<feature type="compositionally biased region" description="Polar residues" evidence="7">
    <location>
        <begin position="591"/>
        <end position="616"/>
    </location>
</feature>
<feature type="compositionally biased region" description="Polar residues" evidence="7">
    <location>
        <begin position="567"/>
        <end position="577"/>
    </location>
</feature>
<evidence type="ECO:0000256" key="6">
    <source>
        <dbReference type="ARBA" id="ARBA00022840"/>
    </source>
</evidence>
<dbReference type="InterPro" id="IPR000719">
    <property type="entry name" value="Prot_kinase_dom"/>
</dbReference>
<feature type="region of interest" description="Disordered" evidence="7">
    <location>
        <begin position="118"/>
        <end position="165"/>
    </location>
</feature>
<proteinExistence type="predicted"/>
<dbReference type="SUPFAM" id="SSF56112">
    <property type="entry name" value="Protein kinase-like (PK-like)"/>
    <property type="match status" value="1"/>
</dbReference>
<keyword evidence="1" id="KW-0723">Serine/threonine-protein kinase</keyword>
<keyword evidence="3" id="KW-0808">Transferase</keyword>
<feature type="domain" description="AGC-kinase C-terminal" evidence="9">
    <location>
        <begin position="1109"/>
        <end position="1162"/>
    </location>
</feature>
<feature type="compositionally biased region" description="Polar residues" evidence="7">
    <location>
        <begin position="277"/>
        <end position="289"/>
    </location>
</feature>
<feature type="compositionally biased region" description="Polar residues" evidence="7">
    <location>
        <begin position="795"/>
        <end position="809"/>
    </location>
</feature>
<feature type="region of interest" description="Disordered" evidence="7">
    <location>
        <begin position="31"/>
        <end position="95"/>
    </location>
</feature>
<feature type="region of interest" description="Disordered" evidence="7">
    <location>
        <begin position="683"/>
        <end position="708"/>
    </location>
</feature>
<dbReference type="Pfam" id="PF00069">
    <property type="entry name" value="Pkinase"/>
    <property type="match status" value="1"/>
</dbReference>
<keyword evidence="6" id="KW-0067">ATP-binding</keyword>
<keyword evidence="2" id="KW-0597">Phosphoprotein</keyword>
<evidence type="ECO:0000259" key="8">
    <source>
        <dbReference type="PROSITE" id="PS50011"/>
    </source>
</evidence>
<name>A0A819HT75_9BILA</name>
<evidence type="ECO:0000313" key="10">
    <source>
        <dbReference type="EMBL" id="CAF3901157.1"/>
    </source>
</evidence>
<feature type="compositionally biased region" description="Basic and acidic residues" evidence="7">
    <location>
        <begin position="118"/>
        <end position="129"/>
    </location>
</feature>
<feature type="domain" description="Protein kinase" evidence="8">
    <location>
        <begin position="840"/>
        <end position="1108"/>
    </location>
</feature>
<feature type="compositionally biased region" description="Basic and acidic residues" evidence="7">
    <location>
        <begin position="509"/>
        <end position="518"/>
    </location>
</feature>
<dbReference type="GO" id="GO:0005829">
    <property type="term" value="C:cytosol"/>
    <property type="evidence" value="ECO:0007669"/>
    <property type="project" value="TreeGrafter"/>
</dbReference>
<dbReference type="InterPro" id="IPR000961">
    <property type="entry name" value="AGC-kinase_C"/>
</dbReference>
<evidence type="ECO:0000256" key="5">
    <source>
        <dbReference type="ARBA" id="ARBA00022777"/>
    </source>
</evidence>
<dbReference type="Gene3D" id="1.10.510.10">
    <property type="entry name" value="Transferase(Phosphotransferase) domain 1"/>
    <property type="match status" value="1"/>
</dbReference>
<feature type="compositionally biased region" description="Polar residues" evidence="7">
    <location>
        <begin position="694"/>
        <end position="705"/>
    </location>
</feature>
<keyword evidence="5" id="KW-0418">Kinase</keyword>
<evidence type="ECO:0000256" key="2">
    <source>
        <dbReference type="ARBA" id="ARBA00022553"/>
    </source>
</evidence>
<dbReference type="PROSITE" id="PS50011">
    <property type="entry name" value="PROTEIN_KINASE_DOM"/>
    <property type="match status" value="1"/>
</dbReference>
<dbReference type="AlphaFoldDB" id="A0A819HT75"/>
<feature type="region of interest" description="Disordered" evidence="7">
    <location>
        <begin position="272"/>
        <end position="303"/>
    </location>
</feature>
<feature type="compositionally biased region" description="Polar residues" evidence="7">
    <location>
        <begin position="536"/>
        <end position="546"/>
    </location>
</feature>
<protein>
    <submittedName>
        <fullName evidence="10">Uncharacterized protein</fullName>
    </submittedName>
</protein>
<sequence length="1162" mass="134622">MAATTVKTEAILNDKMKFRTQIIDGKPQIFFDTNESSAKSRSKRNSRAANSTNRLPDQNKNKLNNQQSSAQNGANKQKVKTEQSTNKVRVNDDGSSLGVYMTMDELAELVKAVKENAKTDDKPHNEVKPEPMPPPPPPPVQQYNEATTRPSIPKLELPSEPAPVRVSPREQVLSIMAEKKRQKWIREKAEIERLQMEIQYDQLKQQLSPRHNKPSVSPERSTFQYDFPTSNNRPPPVPSGPQPFKPNEHMHDIPAKIAENQNNDLLKTQLMEKKQQQWKQENSEKNPNWNPFGRPGAGAPNLNETYQRTSQVTSNNVMSYRPPMQQQYSDTSSPTLSTTNIHSDQTHIPAAMRRNLLFGDVRFEDDVKTAKEIERRQWLEDLQRQVEEKKQRKFSVHETDRRQDFLRENVQPIIQEAANRHQQPTMETNDPTKYERRSQLLDKLQRNGYPIDLLGKNIPDGKSNGSVSNQTTGGKIFGSTYDSASTQNVTAKVEPLHLNVGMDRQQAYRSKDTRRDESVNTVDSTFRSDHGVQTDLGMSQNRQTNPYAYEDSDLPPQVPNHHFRNSGYRNIPNQPGKNNPRFHSQDDNNPSRRTSTMNHTNSNDDGTTSQMSNARSVNGPRDVNNRPLWNYRNAEHREYIPNSKRDPHYEKRQRLKHFEQGNFDRIDDVQKKICYNRWNSDSELQQKKHAPTNRIRSTTSKTSGFGTHKDESIMNLLKVHNRFQQESFAARKASSLHNKNDDEYNSNRGSSLDKYDNYNTHTRSDEVYDRTKMNSPSSHSRDTSPHKELLENHTNDNYQQQEWDNTSRQMPPMESPSYNPPQSRQEHILQQLSAIKEVMEELITTIGIGTFSRVFLTRHRADDYEEYHALKIMAIHDIIKLNQVTHVNDERTILGNVQHPFIVNFYGSYRDNRYLYLSMEFLPGGELFSYFRQVGRFYEPVVRFFVCEITLALEYLHSLSIVYRDLKLENLVLDRTGHVKLTDLGFAKYVQDRTYTLCGTPEYLAPEMILAAGGHSFGVDWYALGILTYELLVGRTPFAPTDYRIHPSHTFTKILHAPIPWPTLPSSHHGVVDRVARNLIRKLLERDRTRRLGCMAGGVNDIKQHRWFRNIIWKDILERRVQPPIIPKFDHPGDTQNFEQFEDELPLAPECTKEEFDLFQEF</sequence>
<evidence type="ECO:0000313" key="11">
    <source>
        <dbReference type="Proteomes" id="UP000663842"/>
    </source>
</evidence>
<feature type="compositionally biased region" description="Pro residues" evidence="7">
    <location>
        <begin position="130"/>
        <end position="140"/>
    </location>
</feature>
<reference evidence="10" key="1">
    <citation type="submission" date="2021-02" db="EMBL/GenBank/DDBJ databases">
        <authorList>
            <person name="Nowell W R."/>
        </authorList>
    </citation>
    <scope>NUCLEOTIDE SEQUENCE</scope>
</reference>
<feature type="compositionally biased region" description="Polar residues" evidence="7">
    <location>
        <begin position="141"/>
        <end position="150"/>
    </location>
</feature>
<dbReference type="InterPro" id="IPR008271">
    <property type="entry name" value="Ser/Thr_kinase_AS"/>
</dbReference>